<dbReference type="GeneID" id="100714455"/>
<evidence type="ECO:0000256" key="3">
    <source>
        <dbReference type="ARBA" id="ARBA00022801"/>
    </source>
</evidence>
<dbReference type="InterPro" id="IPR051515">
    <property type="entry name" value="IRG"/>
</dbReference>
<proteinExistence type="inferred from homology"/>
<gene>
    <name evidence="6" type="primary">LOC100714455</name>
</gene>
<evidence type="ECO:0000313" key="6">
    <source>
        <dbReference type="Ensembl" id="ENSCPOP00000028873.1"/>
    </source>
</evidence>
<dbReference type="InterPro" id="IPR030385">
    <property type="entry name" value="G_IRG_dom"/>
</dbReference>
<dbReference type="eggNOG" id="ENOG502QS9R">
    <property type="taxonomic scope" value="Eukaryota"/>
</dbReference>
<organism evidence="6 7">
    <name type="scientific">Cavia porcellus</name>
    <name type="common">Guinea pig</name>
    <dbReference type="NCBI Taxonomy" id="10141"/>
    <lineage>
        <taxon>Eukaryota</taxon>
        <taxon>Metazoa</taxon>
        <taxon>Chordata</taxon>
        <taxon>Craniata</taxon>
        <taxon>Vertebrata</taxon>
        <taxon>Euteleostomi</taxon>
        <taxon>Mammalia</taxon>
        <taxon>Eutheria</taxon>
        <taxon>Euarchontoglires</taxon>
        <taxon>Glires</taxon>
        <taxon>Rodentia</taxon>
        <taxon>Hystricomorpha</taxon>
        <taxon>Caviidae</taxon>
        <taxon>Cavia</taxon>
    </lineage>
</organism>
<dbReference type="FunFam" id="3.40.50.300:FF:000541">
    <property type="entry name" value="Immunity related GTPase M"/>
    <property type="match status" value="1"/>
</dbReference>
<dbReference type="InterPro" id="IPR027417">
    <property type="entry name" value="P-loop_NTPase"/>
</dbReference>
<keyword evidence="2" id="KW-0547">Nucleotide-binding</keyword>
<dbReference type="InterPro" id="IPR007743">
    <property type="entry name" value="Immunity-related_GTPase-like"/>
</dbReference>
<dbReference type="VEuPathDB" id="HostDB:ENSCPOG00000034856"/>
<dbReference type="CDD" id="cd04104">
    <property type="entry name" value="p47_IIGP_like"/>
    <property type="match status" value="1"/>
</dbReference>
<dbReference type="GO" id="GO:0035458">
    <property type="term" value="P:cellular response to interferon-beta"/>
    <property type="evidence" value="ECO:0007669"/>
    <property type="project" value="TreeGrafter"/>
</dbReference>
<name>A0A286XTS0_CAVPO</name>
<dbReference type="GO" id="GO:0003924">
    <property type="term" value="F:GTPase activity"/>
    <property type="evidence" value="ECO:0007669"/>
    <property type="project" value="TreeGrafter"/>
</dbReference>
<dbReference type="EMBL" id="AAKN02048362">
    <property type="status" value="NOT_ANNOTATED_CDS"/>
    <property type="molecule type" value="Genomic_DNA"/>
</dbReference>
<evidence type="ECO:0000259" key="5">
    <source>
        <dbReference type="PROSITE" id="PS51716"/>
    </source>
</evidence>
<dbReference type="GO" id="GO:0045087">
    <property type="term" value="P:innate immune response"/>
    <property type="evidence" value="ECO:0007669"/>
    <property type="project" value="TreeGrafter"/>
</dbReference>
<evidence type="ECO:0000256" key="1">
    <source>
        <dbReference type="ARBA" id="ARBA00005429"/>
    </source>
</evidence>
<dbReference type="OrthoDB" id="422720at2759"/>
<evidence type="ECO:0000313" key="7">
    <source>
        <dbReference type="Proteomes" id="UP000005447"/>
    </source>
</evidence>
<dbReference type="STRING" id="10141.ENSCPOP00000028873"/>
<sequence>MCDFFSDYLKNLKEKDFKKLTDDFMSHYVKLTDKTKGIISLEKLKRIKEAFSVGNLQAVVDAIQEILSAAENAVLEVAVIGESGTGKSSFINALRGLGHEEEGAAKGGVVETTMKKTPYKHPQYPNVTFWDLPGVGTRTFAPDTYLEAVGFATFDFFIIISSSRFTCNDALLARKIQEAGKSFYFVRSKVDSDLYSERRGKPQSFQRERVLQQIRDNCLTNLSNIGVPDPRVFLVSNFELHDFDFPGLQRTMLEELIAHKRQVFVLMIPPVSEASIELKRIILKQIIWLDSVKLAAVAFISFGSIFKVFDLPEQEECLKFYKKYFGLDDESTEENAKKLHTSVQDIKGELRCLDSSALLQDDSTEAKSFDEKFCAVTGGPFSSIIHIRKAYFIRLKILDAVAQDAKVLLHKTLRPPF</sequence>
<dbReference type="InParanoid" id="A0A286XTS0"/>
<accession>A0A286XTS0</accession>
<dbReference type="GO" id="GO:0005525">
    <property type="term" value="F:GTP binding"/>
    <property type="evidence" value="ECO:0007669"/>
    <property type="project" value="UniProtKB-KW"/>
</dbReference>
<dbReference type="PANTHER" id="PTHR32341">
    <property type="entry name" value="INTERFERON-INDUCIBLE GTPASE"/>
    <property type="match status" value="1"/>
</dbReference>
<dbReference type="GO" id="GO:0005789">
    <property type="term" value="C:endoplasmic reticulum membrane"/>
    <property type="evidence" value="ECO:0007669"/>
    <property type="project" value="TreeGrafter"/>
</dbReference>
<dbReference type="FunCoup" id="A0A286XTS0">
    <property type="interactions" value="237"/>
</dbReference>
<dbReference type="SUPFAM" id="SSF52540">
    <property type="entry name" value="P-loop containing nucleoside triphosphate hydrolases"/>
    <property type="match status" value="1"/>
</dbReference>
<dbReference type="GeneTree" id="ENSGT00950000183007"/>
<dbReference type="KEGG" id="cpoc:100714455"/>
<keyword evidence="3" id="KW-0378">Hydrolase</keyword>
<dbReference type="GO" id="GO:0000045">
    <property type="term" value="P:autophagosome assembly"/>
    <property type="evidence" value="ECO:0007669"/>
    <property type="project" value="TreeGrafter"/>
</dbReference>
<protein>
    <recommendedName>
        <fullName evidence="5">IRG-type G domain-containing protein</fullName>
    </recommendedName>
</protein>
<dbReference type="Pfam" id="PF05049">
    <property type="entry name" value="IIGP"/>
    <property type="match status" value="1"/>
</dbReference>
<evidence type="ECO:0000256" key="2">
    <source>
        <dbReference type="ARBA" id="ARBA00022741"/>
    </source>
</evidence>
<comment type="similarity">
    <text evidence="1">Belongs to the TRAFAC class dynamin-like GTPase superfamily. IRG family.</text>
</comment>
<reference evidence="7" key="1">
    <citation type="journal article" date="2011" name="Nature">
        <title>A high-resolution map of human evolutionary constraint using 29 mammals.</title>
        <authorList>
            <person name="Lindblad-Toh K."/>
            <person name="Garber M."/>
            <person name="Zuk O."/>
            <person name="Lin M.F."/>
            <person name="Parker B.J."/>
            <person name="Washietl S."/>
            <person name="Kheradpour P."/>
            <person name="Ernst J."/>
            <person name="Jordan G."/>
            <person name="Mauceli E."/>
            <person name="Ward L.D."/>
            <person name="Lowe C.B."/>
            <person name="Holloway A.K."/>
            <person name="Clamp M."/>
            <person name="Gnerre S."/>
            <person name="Alfoldi J."/>
            <person name="Beal K."/>
            <person name="Chang J."/>
            <person name="Clawson H."/>
            <person name="Cuff J."/>
            <person name="Di Palma F."/>
            <person name="Fitzgerald S."/>
            <person name="Flicek P."/>
            <person name="Guttman M."/>
            <person name="Hubisz M.J."/>
            <person name="Jaffe D.B."/>
            <person name="Jungreis I."/>
            <person name="Kent W.J."/>
            <person name="Kostka D."/>
            <person name="Lara M."/>
            <person name="Martins A.L."/>
            <person name="Massingham T."/>
            <person name="Moltke I."/>
            <person name="Raney B.J."/>
            <person name="Rasmussen M.D."/>
            <person name="Robinson J."/>
            <person name="Stark A."/>
            <person name="Vilella A.J."/>
            <person name="Wen J."/>
            <person name="Xie X."/>
            <person name="Zody M.C."/>
            <person name="Baldwin J."/>
            <person name="Bloom T."/>
            <person name="Chin C.W."/>
            <person name="Heiman D."/>
            <person name="Nicol R."/>
            <person name="Nusbaum C."/>
            <person name="Young S."/>
            <person name="Wilkinson J."/>
            <person name="Worley K.C."/>
            <person name="Kovar C.L."/>
            <person name="Muzny D.M."/>
            <person name="Gibbs R.A."/>
            <person name="Cree A."/>
            <person name="Dihn H.H."/>
            <person name="Fowler G."/>
            <person name="Jhangiani S."/>
            <person name="Joshi V."/>
            <person name="Lee S."/>
            <person name="Lewis L.R."/>
            <person name="Nazareth L.V."/>
            <person name="Okwuonu G."/>
            <person name="Santibanez J."/>
            <person name="Warren W.C."/>
            <person name="Mardis E.R."/>
            <person name="Weinstock G.M."/>
            <person name="Wilson R.K."/>
            <person name="Delehaunty K."/>
            <person name="Dooling D."/>
            <person name="Fronik C."/>
            <person name="Fulton L."/>
            <person name="Fulton B."/>
            <person name="Graves T."/>
            <person name="Minx P."/>
            <person name="Sodergren E."/>
            <person name="Birney E."/>
            <person name="Margulies E.H."/>
            <person name="Herrero J."/>
            <person name="Green E.D."/>
            <person name="Haussler D."/>
            <person name="Siepel A."/>
            <person name="Goldman N."/>
            <person name="Pollard K.S."/>
            <person name="Pedersen J.S."/>
            <person name="Lander E.S."/>
            <person name="Kellis M."/>
        </authorList>
    </citation>
    <scope>NUCLEOTIDE SEQUENCE [LARGE SCALE GENOMIC DNA]</scope>
    <source>
        <strain evidence="7">2N</strain>
    </source>
</reference>
<dbReference type="Gene3D" id="3.40.50.300">
    <property type="entry name" value="P-loop containing nucleotide triphosphate hydrolases"/>
    <property type="match status" value="1"/>
</dbReference>
<dbReference type="PROSITE" id="PS51716">
    <property type="entry name" value="G_IRG"/>
    <property type="match status" value="1"/>
</dbReference>
<dbReference type="Proteomes" id="UP000005447">
    <property type="component" value="Unassembled WGS sequence"/>
</dbReference>
<keyword evidence="4" id="KW-0342">GTP-binding</keyword>
<reference evidence="6" key="2">
    <citation type="submission" date="2025-08" db="UniProtKB">
        <authorList>
            <consortium name="Ensembl"/>
        </authorList>
    </citation>
    <scope>IDENTIFICATION</scope>
    <source>
        <strain evidence="6">2N</strain>
    </source>
</reference>
<evidence type="ECO:0000256" key="4">
    <source>
        <dbReference type="ARBA" id="ARBA00023134"/>
    </source>
</evidence>
<dbReference type="Ensembl" id="ENSCPOT00000033897.1">
    <property type="protein sequence ID" value="ENSCPOP00000028873.1"/>
    <property type="gene ID" value="ENSCPOG00000034856.1"/>
</dbReference>
<feature type="domain" description="IRG-type G" evidence="5">
    <location>
        <begin position="73"/>
        <end position="255"/>
    </location>
</feature>
<reference evidence="6" key="3">
    <citation type="submission" date="2025-09" db="UniProtKB">
        <authorList>
            <consortium name="Ensembl"/>
        </authorList>
    </citation>
    <scope>IDENTIFICATION</scope>
    <source>
        <strain evidence="6">2N</strain>
    </source>
</reference>
<dbReference type="PANTHER" id="PTHR32341:SF13">
    <property type="entry name" value="GTP-BINDING PROTEIN"/>
    <property type="match status" value="1"/>
</dbReference>
<dbReference type="Bgee" id="ENSCPOG00000034856">
    <property type="expression patterns" value="Expressed in heart and 10 other cell types or tissues"/>
</dbReference>
<dbReference type="AlphaFoldDB" id="A0A286XTS0"/>
<dbReference type="OMA" id="TTENEHI"/>
<keyword evidence="7" id="KW-1185">Reference proteome</keyword>